<dbReference type="EMBL" id="CM020619">
    <property type="protein sequence ID" value="KAK1864961.1"/>
    <property type="molecule type" value="Genomic_DNA"/>
</dbReference>
<evidence type="ECO:0000313" key="1">
    <source>
        <dbReference type="EMBL" id="KAK1864961.1"/>
    </source>
</evidence>
<organism evidence="1 2">
    <name type="scientific">Pyropia yezoensis</name>
    <name type="common">Susabi-nori</name>
    <name type="synonym">Porphyra yezoensis</name>
    <dbReference type="NCBI Taxonomy" id="2788"/>
    <lineage>
        <taxon>Eukaryota</taxon>
        <taxon>Rhodophyta</taxon>
        <taxon>Bangiophyceae</taxon>
        <taxon>Bangiales</taxon>
        <taxon>Bangiaceae</taxon>
        <taxon>Pyropia</taxon>
    </lineage>
</organism>
<keyword evidence="2" id="KW-1185">Reference proteome</keyword>
<name>A0ACC3C3U1_PYRYE</name>
<evidence type="ECO:0000313" key="2">
    <source>
        <dbReference type="Proteomes" id="UP000798662"/>
    </source>
</evidence>
<sequence length="583" mass="60447">MSSLRPLGRAAGAAAAGRWGVSWRFAGAVSPSGASALSSAAAAGAPVGTLAGTPAAAPVATGTATLRLSPSATIPAVAVGALTSKPYAFTSRPWELKETPAVDVMDGVGSNITVYTRGSEVMRILPRLNEEVNEEWISDKARFSYDGLKRQRLNSPMVRLPDGSLEAVSWDKAQSVLRNKLLTLDREATSSGASYEAHAVVGPTADTEAMAELRRQFLRWFPAGQLHVAGATTALNTDFRHEYVMNSGLAGLEAADAVLLVGVNPRKEAPLLNVRLRKSVTYGRMKVASIGCAVDLTYPVAHLGHSAVTLRAVAEGTHPWCKTLAAARRPAVIVGNTLLARADGAALAAMAQDVARRCGAINPDGGWDGWNVLHSGANTVGALDLSMDTAIKGTPSDWSATKVLFLLAADGLEGLDTLPDDCLVVYQGHHGDAGAAAADVVLPGAAYTEKAGTYVNTEGRVQTGKAALFPPGAARTDVDVLRGLLGTHVPPSDMGGAGSAAESPRGAAFLAPHLAVDGSVQAADRLWGADAPPVPGAGAPLYATRMPFAPPVDNWYMSEPISRASAVMAKCTRVATANNFEQK</sequence>
<comment type="caution">
    <text evidence="1">The sequence shown here is derived from an EMBL/GenBank/DDBJ whole genome shotgun (WGS) entry which is preliminary data.</text>
</comment>
<dbReference type="Proteomes" id="UP000798662">
    <property type="component" value="Chromosome 2"/>
</dbReference>
<accession>A0ACC3C3U1</accession>
<protein>
    <submittedName>
        <fullName evidence="1">Uncharacterized protein</fullName>
    </submittedName>
</protein>
<reference evidence="1" key="1">
    <citation type="submission" date="2019-11" db="EMBL/GenBank/DDBJ databases">
        <title>Nori genome reveals adaptations in red seaweeds to the harsh intertidal environment.</title>
        <authorList>
            <person name="Wang D."/>
            <person name="Mao Y."/>
        </authorList>
    </citation>
    <scope>NUCLEOTIDE SEQUENCE</scope>
    <source>
        <tissue evidence="1">Gametophyte</tissue>
    </source>
</reference>
<gene>
    <name evidence="1" type="ORF">I4F81_007497</name>
</gene>
<proteinExistence type="predicted"/>